<dbReference type="GO" id="GO:0004523">
    <property type="term" value="F:RNA-DNA hybrid ribonuclease activity"/>
    <property type="evidence" value="ECO:0007669"/>
    <property type="project" value="InterPro"/>
</dbReference>
<dbReference type="Pfam" id="PF13456">
    <property type="entry name" value="RVT_3"/>
    <property type="match status" value="1"/>
</dbReference>
<dbReference type="InterPro" id="IPR002156">
    <property type="entry name" value="RNaseH_domain"/>
</dbReference>
<dbReference type="PROSITE" id="PS50879">
    <property type="entry name" value="RNASE_H_1"/>
    <property type="match status" value="1"/>
</dbReference>
<dbReference type="Gene3D" id="3.30.420.10">
    <property type="entry name" value="Ribonuclease H-like superfamily/Ribonuclease H"/>
    <property type="match status" value="1"/>
</dbReference>
<dbReference type="InterPro" id="IPR053151">
    <property type="entry name" value="RNase_H-like"/>
</dbReference>
<evidence type="ECO:0000313" key="2">
    <source>
        <dbReference type="EMBL" id="OVA11837.1"/>
    </source>
</evidence>
<dbReference type="GO" id="GO:0003676">
    <property type="term" value="F:nucleic acid binding"/>
    <property type="evidence" value="ECO:0007669"/>
    <property type="project" value="InterPro"/>
</dbReference>
<dbReference type="OrthoDB" id="1305532at2759"/>
<dbReference type="InParanoid" id="A0A200QN15"/>
<dbReference type="InterPro" id="IPR012337">
    <property type="entry name" value="RNaseH-like_sf"/>
</dbReference>
<accession>A0A200QN15</accession>
<gene>
    <name evidence="2" type="ORF">BVC80_633g52</name>
</gene>
<dbReference type="InterPro" id="IPR036397">
    <property type="entry name" value="RNaseH_sf"/>
</dbReference>
<evidence type="ECO:0000313" key="3">
    <source>
        <dbReference type="Proteomes" id="UP000195402"/>
    </source>
</evidence>
<dbReference type="SUPFAM" id="SSF53098">
    <property type="entry name" value="Ribonuclease H-like"/>
    <property type="match status" value="1"/>
</dbReference>
<dbReference type="EMBL" id="MVGT01001528">
    <property type="protein sequence ID" value="OVA11837.1"/>
    <property type="molecule type" value="Genomic_DNA"/>
</dbReference>
<keyword evidence="3" id="KW-1185">Reference proteome</keyword>
<dbReference type="PANTHER" id="PTHR47723">
    <property type="entry name" value="OS05G0353850 PROTEIN"/>
    <property type="match status" value="1"/>
</dbReference>
<comment type="caution">
    <text evidence="2">The sequence shown here is derived from an EMBL/GenBank/DDBJ whole genome shotgun (WGS) entry which is preliminary data.</text>
</comment>
<dbReference type="PANTHER" id="PTHR47723:SF19">
    <property type="entry name" value="POLYNUCLEOTIDYL TRANSFERASE, RIBONUCLEASE H-LIKE SUPERFAMILY PROTEIN"/>
    <property type="match status" value="1"/>
</dbReference>
<sequence length="86" mass="9088">MGIGVRSVRSQSIKTCNWIPHPGNVLKIYCDGAARRNPGQAGAGVVIRDHNAAVIETIAIGLGSCSNFVAEVVAIYWGLNGLQIIK</sequence>
<dbReference type="Proteomes" id="UP000195402">
    <property type="component" value="Unassembled WGS sequence"/>
</dbReference>
<feature type="domain" description="RNase H type-1" evidence="1">
    <location>
        <begin position="22"/>
        <end position="86"/>
    </location>
</feature>
<organism evidence="2 3">
    <name type="scientific">Macleaya cordata</name>
    <name type="common">Five-seeded plume-poppy</name>
    <name type="synonym">Bocconia cordata</name>
    <dbReference type="NCBI Taxonomy" id="56857"/>
    <lineage>
        <taxon>Eukaryota</taxon>
        <taxon>Viridiplantae</taxon>
        <taxon>Streptophyta</taxon>
        <taxon>Embryophyta</taxon>
        <taxon>Tracheophyta</taxon>
        <taxon>Spermatophyta</taxon>
        <taxon>Magnoliopsida</taxon>
        <taxon>Ranunculales</taxon>
        <taxon>Papaveraceae</taxon>
        <taxon>Papaveroideae</taxon>
        <taxon>Macleaya</taxon>
    </lineage>
</organism>
<name>A0A200QN15_MACCD</name>
<evidence type="ECO:0000259" key="1">
    <source>
        <dbReference type="PROSITE" id="PS50879"/>
    </source>
</evidence>
<protein>
    <submittedName>
        <fullName evidence="2">Ribonuclease H domain</fullName>
    </submittedName>
</protein>
<dbReference type="AlphaFoldDB" id="A0A200QN15"/>
<reference evidence="2 3" key="1">
    <citation type="journal article" date="2017" name="Mol. Plant">
        <title>The Genome of Medicinal Plant Macleaya cordata Provides New Insights into Benzylisoquinoline Alkaloids Metabolism.</title>
        <authorList>
            <person name="Liu X."/>
            <person name="Liu Y."/>
            <person name="Huang P."/>
            <person name="Ma Y."/>
            <person name="Qing Z."/>
            <person name="Tang Q."/>
            <person name="Cao H."/>
            <person name="Cheng P."/>
            <person name="Zheng Y."/>
            <person name="Yuan Z."/>
            <person name="Zhou Y."/>
            <person name="Liu J."/>
            <person name="Tang Z."/>
            <person name="Zhuo Y."/>
            <person name="Zhang Y."/>
            <person name="Yu L."/>
            <person name="Huang J."/>
            <person name="Yang P."/>
            <person name="Peng Q."/>
            <person name="Zhang J."/>
            <person name="Jiang W."/>
            <person name="Zhang Z."/>
            <person name="Lin K."/>
            <person name="Ro D.K."/>
            <person name="Chen X."/>
            <person name="Xiong X."/>
            <person name="Shang Y."/>
            <person name="Huang S."/>
            <person name="Zeng J."/>
        </authorList>
    </citation>
    <scope>NUCLEOTIDE SEQUENCE [LARGE SCALE GENOMIC DNA]</scope>
    <source>
        <strain evidence="3">cv. BLH2017</strain>
        <tissue evidence="2">Root</tissue>
    </source>
</reference>
<proteinExistence type="predicted"/>